<comment type="caution">
    <text evidence="1">The sequence shown here is derived from an EMBL/GenBank/DDBJ whole genome shotgun (WGS) entry which is preliminary data.</text>
</comment>
<dbReference type="EMBL" id="JAEMHM010000002">
    <property type="protein sequence ID" value="MBJ6723573.1"/>
    <property type="molecule type" value="Genomic_DNA"/>
</dbReference>
<protein>
    <submittedName>
        <fullName evidence="1">Uncharacterized protein</fullName>
    </submittedName>
</protein>
<gene>
    <name evidence="1" type="ORF">JFN93_02520</name>
</gene>
<dbReference type="AlphaFoldDB" id="A0A8J7ILV6"/>
<keyword evidence="2" id="KW-1185">Reference proteome</keyword>
<accession>A0A8J7ILV6</accession>
<sequence length="49" mass="5462">MLAYILEFFAASSILVLSVQFSCYLQYEKERQESSKSITATANTCSAAF</sequence>
<name>A0A8J7ILV6_9BACT</name>
<evidence type="ECO:0000313" key="1">
    <source>
        <dbReference type="EMBL" id="MBJ6723573.1"/>
    </source>
</evidence>
<dbReference type="Proteomes" id="UP000636888">
    <property type="component" value="Unassembled WGS sequence"/>
</dbReference>
<organism evidence="1 2">
    <name type="scientific">Geomesophilobacter sediminis</name>
    <dbReference type="NCBI Taxonomy" id="2798584"/>
    <lineage>
        <taxon>Bacteria</taxon>
        <taxon>Pseudomonadati</taxon>
        <taxon>Thermodesulfobacteriota</taxon>
        <taxon>Desulfuromonadia</taxon>
        <taxon>Geobacterales</taxon>
        <taxon>Geobacteraceae</taxon>
        <taxon>Geomesophilobacter</taxon>
    </lineage>
</organism>
<proteinExistence type="predicted"/>
<reference evidence="1" key="1">
    <citation type="submission" date="2020-12" db="EMBL/GenBank/DDBJ databases">
        <title>Geomonas sp. Red875, isolated from river sediment.</title>
        <authorList>
            <person name="Xu Z."/>
            <person name="Zhang Z."/>
            <person name="Masuda Y."/>
            <person name="Itoh H."/>
            <person name="Senoo K."/>
        </authorList>
    </citation>
    <scope>NUCLEOTIDE SEQUENCE</scope>
    <source>
        <strain evidence="1">Red875</strain>
    </source>
</reference>
<evidence type="ECO:0000313" key="2">
    <source>
        <dbReference type="Proteomes" id="UP000636888"/>
    </source>
</evidence>
<dbReference type="RefSeq" id="WP_199382417.1">
    <property type="nucleotide sequence ID" value="NZ_JAEMHM010000002.1"/>
</dbReference>